<keyword evidence="2" id="KW-1185">Reference proteome</keyword>
<protein>
    <submittedName>
        <fullName evidence="1">Uncharacterized protein</fullName>
    </submittedName>
</protein>
<accession>A0ACC7NSJ9</accession>
<reference evidence="1" key="1">
    <citation type="submission" date="2024-12" db="EMBL/GenBank/DDBJ databases">
        <authorList>
            <person name="Wu N."/>
        </authorList>
    </citation>
    <scope>NUCLEOTIDE SEQUENCE</scope>
    <source>
        <strain evidence="1">P15</strain>
    </source>
</reference>
<name>A0ACC7NSJ9_9BACL</name>
<evidence type="ECO:0000313" key="2">
    <source>
        <dbReference type="Proteomes" id="UP001631969"/>
    </source>
</evidence>
<evidence type="ECO:0000313" key="1">
    <source>
        <dbReference type="EMBL" id="MFM9327292.1"/>
    </source>
</evidence>
<organism evidence="1 2">
    <name type="scientific">Paenibacillus mesotrionivorans</name>
    <dbReference type="NCBI Taxonomy" id="3160968"/>
    <lineage>
        <taxon>Bacteria</taxon>
        <taxon>Bacillati</taxon>
        <taxon>Bacillota</taxon>
        <taxon>Bacilli</taxon>
        <taxon>Bacillales</taxon>
        <taxon>Paenibacillaceae</taxon>
        <taxon>Paenibacillus</taxon>
    </lineage>
</organism>
<dbReference type="EMBL" id="JBJURJ010000002">
    <property type="protein sequence ID" value="MFM9327292.1"/>
    <property type="molecule type" value="Genomic_DNA"/>
</dbReference>
<gene>
    <name evidence="1" type="ORF">ACI1P1_03165</name>
</gene>
<sequence>MHQHETKTTQSLLHFCYTCEGAHSCETEEASHTCWSEKGFQVEASDENVTAELFRQYAF</sequence>
<comment type="caution">
    <text evidence="1">The sequence shown here is derived from an EMBL/GenBank/DDBJ whole genome shotgun (WGS) entry which is preliminary data.</text>
</comment>
<proteinExistence type="predicted"/>
<dbReference type="Proteomes" id="UP001631969">
    <property type="component" value="Unassembled WGS sequence"/>
</dbReference>